<evidence type="ECO:0000256" key="1">
    <source>
        <dbReference type="ARBA" id="ARBA00000885"/>
    </source>
</evidence>
<dbReference type="Proteomes" id="UP000719412">
    <property type="component" value="Unassembled WGS sequence"/>
</dbReference>
<dbReference type="Pfam" id="PF06025">
    <property type="entry name" value="DUF913"/>
    <property type="match status" value="1"/>
</dbReference>
<comment type="pathway">
    <text evidence="3">Protein modification; protein ubiquitination.</text>
</comment>
<dbReference type="Gene3D" id="1.10.8.10">
    <property type="entry name" value="DNA helicase RuvA subunit, C-terminal domain"/>
    <property type="match status" value="1"/>
</dbReference>
<dbReference type="InterPro" id="IPR025527">
    <property type="entry name" value="HUWE1/Rev1_UBM"/>
</dbReference>
<dbReference type="FunFam" id="3.30.2410.10:FF:000004">
    <property type="entry name" value="E3 ubiquitin-protein ligase HUWE1, variant"/>
    <property type="match status" value="1"/>
</dbReference>
<dbReference type="GO" id="GO:0005634">
    <property type="term" value="C:nucleus"/>
    <property type="evidence" value="ECO:0007669"/>
    <property type="project" value="UniProtKB-SubCell"/>
</dbReference>
<dbReference type="SUPFAM" id="SSF56204">
    <property type="entry name" value="Hect, E3 ligase catalytic domain"/>
    <property type="match status" value="1"/>
</dbReference>
<dbReference type="Pfam" id="PF00632">
    <property type="entry name" value="HECT"/>
    <property type="match status" value="1"/>
</dbReference>
<feature type="region of interest" description="Disordered" evidence="12">
    <location>
        <begin position="2238"/>
        <end position="2259"/>
    </location>
</feature>
<feature type="region of interest" description="Disordered" evidence="12">
    <location>
        <begin position="817"/>
        <end position="843"/>
    </location>
</feature>
<dbReference type="GO" id="GO:0009966">
    <property type="term" value="P:regulation of signal transduction"/>
    <property type="evidence" value="ECO:0007669"/>
    <property type="project" value="UniProtKB-ARBA"/>
</dbReference>
<dbReference type="SUPFAM" id="SSF117839">
    <property type="entry name" value="WWE domain"/>
    <property type="match status" value="1"/>
</dbReference>
<feature type="chain" id="PRO_5035283216" description="HECT-type E3 ubiquitin transferase" evidence="13">
    <location>
        <begin position="23"/>
        <end position="3455"/>
    </location>
</feature>
<evidence type="ECO:0000259" key="14">
    <source>
        <dbReference type="PROSITE" id="PS50030"/>
    </source>
</evidence>
<feature type="domain" description="HECT" evidence="15">
    <location>
        <begin position="3181"/>
        <end position="3455"/>
    </location>
</feature>
<sequence length="3455" mass="387169">MNNFMKSNLLLAILLSWKTTRLQDLQVNRVMRIQQNRAALLKSMLNFLKKALQDSTFSDNIRHLMEGTLPNSLKNIIANAEYYGPSLFLLATDVVTVYVYQEPSLLSALQDNGLIEVVLHSLLIKEIPATREVLGSLPNVFSALCLNNRGLQSFIKCKPFEKTFSVLLSPDYLPAMRRRRSSEPMADTACNLGNAMDELMRHQPSLKADAIKAIIDLLEELVNLGTDPKYICWKPHSKSEVSPSSSTRSATNTEGSSDEEDEDEEEASTSSQNAQNDAQVQQENSERTPIALIDYILNTMKFIDAILSNNSTDDHCREFVQQGGLRPLLKILGLPNLPVNCPVTNPAQAVATVCKSILNLAHETNLFKEGLAQLSEVLEVLKPMYTKLDVPSGPKLLLELAGASNVENAFNNASVTPLLHAMGAAHGYIIMLVHVCRTGQSEIRNLSLQNWGSEEGLRVIKGLADLYTSLVWESTLLLAYCSEEYIPSDFTREDIEKLNAFFDKVGAVGHTYDTNVIHRMFQCESSNTGSDSTVNVASAMEALTTNPPTISMDVDQEAVTLNLSTSLKYIKPLLGASSRLGRALAELFGLLVKLCVGSPIRQRRGQNIIAAPPLPTPYARSVATALNVLLADGLDYEKLPACPLLKSRITFLICSVGFTSPMLFDEKRYPYHLMLKKFVELGGQATFFNTFRWALTAGGTISIEKAFEQGALPEGTAGFLDAWLMLLEKMVNPKAILESPHIISNRSGQSSTYRAYTFDPLKYLIQIHKLAFEAVMLLWDKAPIASYGTRLSENILTILRHILRGEKIIKEKLKAEENTSTDLSRPKATSSNSSREPEVNPESLSQLMDMGFSREHVTDALLNTLTVEQATDYLLTNPPSLYRIPQSFMNSDEDDQMMQAIAISLGASNSFPSASKKKQVQDDGKPLAETLIDEFTNHALEACLKLLEATPESVHKICELLVTIMKRNGRTFRDSLLDTLVKEIYESAENVWLYYLRIENDPEYPNVPESPCASRLGNFIHLYILFFEVSSYFEMKIPCALAVHKLGLVNLLIKLICLVEKVMSRSETFTEPKWLASSFLLIDAVSKVSTCTHRKRNMHLSTTRVWRWFHLETGKWAPYSNSNNKLINDAYWNGEQSVRVTCGRRRYTVTFSNMLQLNDESGNNRPICMTLINSSLTSCSDVFVTNSEESLYAELTEKEEKRCSLVPNLDKCQETEIVRACVRFMHMPIDKDLLHSILQICIRLTRDFGLAKIFVQEGGVKCLLKMKQVREFAGFGILATILIRHALEEPNTLSYAMEKIIRARTLSTIPPYYKELLYLTRQIGGAVTRSSETFFEVAKNILRIDTEVNREDVDSGIPVKTEPPTRTRAPPLEEIVSNEVICDLLNALLKPLEFVDETQPQNSPQNSAQTTNKTTTDNLSGDIDDSGPGTPASRTQTDANSENRSDSEQKKKKMMLPKSVILKILGDAVVSYGPVARIITEYTYKAGSADCIKEDCTALAFILDKILPETENISDSDCSTMCRMLIAAIASSNHSPEAQFTLVSEVRAALLRALLMPESTEKHSQVQLIAGIISIMIDNCPSSQARVKSQPPTPQMNNIVRLMIRKSLFNDLARVPHYLDLSSPNTPFTVNACLKSLEALSRIVNQPVPANIQKSKKNQQATDESAGTQSGTSTEGTNAQREVVIDDSVVIEDSENTEHDIAVVTSTIEVEANENENVLVHMIDQLLEQGNDNNQSFSDVASSRNHTMDIDEDGNLTFEHERDATEELMSTDSGESDSNPSDQVEDEENDDNEVDDENIDDADDTNYDDEDASDRRRASYMDRNDDVLMIQYTNPGAENEVVTRMVAYPMGDHAAFPMPLFDEINNSSDHTGPIVHPLLLSRNTSESNSSTVTRTQRVTRARRYQYLFNPRNPNPPVILQRLLGPHEPQVTLASANSILGGPPEMRESARLVVMDNFGLLPSHEEQIDFVDQSGYLFGPSLAATLNHISPVLHWWNIESKCLDYESVYDSTTEVCNKLIPILIKHRNIEVIDKRKSHAEALRRFTFTQDDYIKPVEDSAEPNATDGTDEDIDGVPLETSDTSNDDRSETNNRMESSTFIGFDSGTEQVRRNSRPIPVRSDTVRHNTEENNESGNSERNGSSVNQFEIPTLSPYIPPPRLTTMFPRGVLHSPDIVEHSDRSVNPFEIPDLVEHSDQENNEENSSRDNEEDNVFYCSRNRPSCGSVGDLFEETLNTQISSLSNSERDPIPTEENATANSLPEPEEILGSSLTAVPQQTTNNITSTTNINTITTTTTTTTTTTATNSEPGPSSDQTEEIPDGVDPSFLEALPPDMRQEVLEQHRILRLQQRIASRTENTETPTGTSTEVSPEFLAALPPSLQEEVLSQQRLEQQRQAAAQANPNEPVDAGAFFETLQPSLRTMILSDMEDSQMSALPPDLAAEAQTLRRDWEARNRQMVQERILQSNLTSIIRHSTRTRQPLHHSGHLHRAQWTHWNRDFMNNPVTSSPPLKIRGRQLLDHEGLSCLLVLLFTDDPHLGKLRLHRVIRNLCYHAPTREWIVNALLSIIDKSVHVKPDENLNKPVRKMPKPGPLSSKLMTDSKLLQNNGNWLNIRMEAALGCSANVFIVNRTGTGKRSDRSSSASITIHPQAAPIVCRNALDLFTSLAKAFPSCLLPIKCIRDDREDKNNLSPVRVKTDGSCDFWDILLKLDSVSTKKGKSIPKSSSSTSSVESDNKVVSFEQSVFGQLLNMLSSPVVNRNTQLTDNLLRLLSVITSGMPELAKPPNVPMKSKSKHQKIENLTPTNALHLAVNVITYKNCSEEGLEFITNLLLNLASSTLEMSYMILNLLLTGAVRIGEIVREQIQEMLKELRELNNAQKRKITNDEMGGPSTSKGTIANRFTKETVIITASTKVKASCELQLPSMVPLTSKSSSQLFFLRVLRVIVQIRNSFKQNVKRSEASWCYDIPALSDQLSSIDSLWETLSQCLSELEHTPDHHAVLVLQVETVLSVGVESLNTTLVSFQPAVEAFFLVHSPQQGPSKKTPQDTEQQSSSQANESQSSANPTDPPQASETKFVNAEVELNTNETNTKAAVPPEQQKFLGFAEKHRRVLNQILRQSTSHLADGPFAVLVDHTRILDFDIKRRYFRSELERMDQGIRREETAVHVRRSHIFEDSFRELYRRSPEEWKNRFYIVFEDEEGQDAGGLLREWYVIISRDIFNPMYALFTVSPGDRVTYMINSASHYNPNHLCYYKFVGRVIEINEFGVTETRDLIVNGRHVPVTEETKMEYIRLSCQMKMTGAIKQQLNAFLDGFYDIIPMRLISIFNEQELELLISGLPNVDIDDLKANTEYHKYQANSLQIQWFWRALRSFDQADRAKFLQFVTGTSKVPLQGFAALEGMNGVQKFQIHRDDRSTDRLPSAHTCFNQLDLPVYETYDKLRSYLLKAIHECSEGFGFA</sequence>
<dbReference type="SUPFAM" id="SSF46934">
    <property type="entry name" value="UBA-like"/>
    <property type="match status" value="1"/>
</dbReference>
<dbReference type="InterPro" id="IPR009060">
    <property type="entry name" value="UBA-like_sf"/>
</dbReference>
<keyword evidence="5" id="KW-0597">Phosphoprotein</keyword>
<organism evidence="17 18">
    <name type="scientific">Tenebrio molitor</name>
    <name type="common">Yellow mealworm beetle</name>
    <dbReference type="NCBI Taxonomy" id="7067"/>
    <lineage>
        <taxon>Eukaryota</taxon>
        <taxon>Metazoa</taxon>
        <taxon>Ecdysozoa</taxon>
        <taxon>Arthropoda</taxon>
        <taxon>Hexapoda</taxon>
        <taxon>Insecta</taxon>
        <taxon>Pterygota</taxon>
        <taxon>Neoptera</taxon>
        <taxon>Endopterygota</taxon>
        <taxon>Coleoptera</taxon>
        <taxon>Polyphaga</taxon>
        <taxon>Cucujiformia</taxon>
        <taxon>Tenebrionidae</taxon>
        <taxon>Tenebrio</taxon>
    </lineage>
</organism>
<dbReference type="GO" id="GO:0061630">
    <property type="term" value="F:ubiquitin protein ligase activity"/>
    <property type="evidence" value="ECO:0007669"/>
    <property type="project" value="UniProtKB-EC"/>
</dbReference>
<feature type="compositionally biased region" description="Basic and acidic residues" evidence="12">
    <location>
        <begin position="2189"/>
        <end position="2205"/>
    </location>
</feature>
<dbReference type="PANTHER" id="PTHR11254">
    <property type="entry name" value="HECT DOMAIN UBIQUITIN-PROTEIN LIGASE"/>
    <property type="match status" value="1"/>
</dbReference>
<feature type="compositionally biased region" description="Acidic residues" evidence="12">
    <location>
        <begin position="1783"/>
        <end position="1812"/>
    </location>
</feature>
<feature type="region of interest" description="Disordered" evidence="12">
    <location>
        <begin position="2052"/>
        <end position="2155"/>
    </location>
</feature>
<evidence type="ECO:0000313" key="17">
    <source>
        <dbReference type="EMBL" id="KAH0818210.1"/>
    </source>
</evidence>
<feature type="region of interest" description="Disordered" evidence="12">
    <location>
        <begin position="1398"/>
        <end position="1452"/>
    </location>
</feature>
<feature type="compositionally biased region" description="Acidic residues" evidence="12">
    <location>
        <begin position="256"/>
        <end position="267"/>
    </location>
</feature>
<dbReference type="InterPro" id="IPR041918">
    <property type="entry name" value="UBA_HUWE1"/>
</dbReference>
<dbReference type="Pfam" id="PF02825">
    <property type="entry name" value="WWE"/>
    <property type="match status" value="1"/>
</dbReference>
<dbReference type="InterPro" id="IPR050409">
    <property type="entry name" value="E3_ubiq-protein_ligase"/>
</dbReference>
<feature type="region of interest" description="Disordered" evidence="12">
    <location>
        <begin position="2189"/>
        <end position="2210"/>
    </location>
</feature>
<evidence type="ECO:0000256" key="2">
    <source>
        <dbReference type="ARBA" id="ARBA00004123"/>
    </source>
</evidence>
<dbReference type="EMBL" id="JABDTM020018179">
    <property type="protein sequence ID" value="KAH0818210.1"/>
    <property type="molecule type" value="Genomic_DNA"/>
</dbReference>
<protein>
    <recommendedName>
        <fullName evidence="4">HECT-type E3 ubiquitin transferase</fullName>
        <ecNumber evidence="4">2.3.2.26</ecNumber>
    </recommendedName>
</protein>
<dbReference type="EC" id="2.3.2.26" evidence="4"/>
<feature type="region of interest" description="Disordered" evidence="12">
    <location>
        <begin position="235"/>
        <end position="284"/>
    </location>
</feature>
<feature type="compositionally biased region" description="Polar residues" evidence="12">
    <location>
        <begin position="1398"/>
        <end position="1419"/>
    </location>
</feature>
<dbReference type="CDD" id="cd00078">
    <property type="entry name" value="HECTc"/>
    <property type="match status" value="1"/>
</dbReference>
<keyword evidence="18" id="KW-1185">Reference proteome</keyword>
<reference evidence="17" key="1">
    <citation type="journal article" date="2020" name="J Insects Food Feed">
        <title>The yellow mealworm (Tenebrio molitor) genome: a resource for the emerging insects as food and feed industry.</title>
        <authorList>
            <person name="Eriksson T."/>
            <person name="Andere A."/>
            <person name="Kelstrup H."/>
            <person name="Emery V."/>
            <person name="Picard C."/>
        </authorList>
    </citation>
    <scope>NUCLEOTIDE SEQUENCE</scope>
    <source>
        <strain evidence="17">Stoneville</strain>
        <tissue evidence="17">Whole head</tissue>
    </source>
</reference>
<evidence type="ECO:0000256" key="10">
    <source>
        <dbReference type="PROSITE-ProRule" id="PRU00104"/>
    </source>
</evidence>
<dbReference type="Pfam" id="PF14377">
    <property type="entry name" value="UBM"/>
    <property type="match status" value="3"/>
</dbReference>
<comment type="subcellular location">
    <subcellularLocation>
        <location evidence="2">Nucleus</location>
    </subcellularLocation>
</comment>
<keyword evidence="8" id="KW-0539">Nucleus</keyword>
<dbReference type="InterPro" id="IPR037197">
    <property type="entry name" value="WWE_dom_sf"/>
</dbReference>
<feature type="compositionally biased region" description="Polar residues" evidence="12">
    <location>
        <begin position="272"/>
        <end position="283"/>
    </location>
</feature>
<dbReference type="GO" id="GO:0005737">
    <property type="term" value="C:cytoplasm"/>
    <property type="evidence" value="ECO:0007669"/>
    <property type="project" value="TreeGrafter"/>
</dbReference>
<dbReference type="PANTHER" id="PTHR11254:SF67">
    <property type="entry name" value="E3 UBIQUITIN-PROTEIN LIGASE HUWE1"/>
    <property type="match status" value="1"/>
</dbReference>
<feature type="domain" description="WWE" evidence="16">
    <location>
        <begin position="1092"/>
        <end position="1169"/>
    </location>
</feature>
<evidence type="ECO:0000256" key="4">
    <source>
        <dbReference type="ARBA" id="ARBA00012485"/>
    </source>
</evidence>
<evidence type="ECO:0000256" key="8">
    <source>
        <dbReference type="ARBA" id="ARBA00023242"/>
    </source>
</evidence>
<dbReference type="SMART" id="SM00119">
    <property type="entry name" value="HECTc"/>
    <property type="match status" value="1"/>
</dbReference>
<accession>A0A8J6LEB5</accession>
<feature type="region of interest" description="Disordered" evidence="12">
    <location>
        <begin position="2291"/>
        <end position="2321"/>
    </location>
</feature>
<dbReference type="SMART" id="SM00165">
    <property type="entry name" value="UBA"/>
    <property type="match status" value="1"/>
</dbReference>
<dbReference type="InterPro" id="IPR015940">
    <property type="entry name" value="UBA"/>
</dbReference>
<evidence type="ECO:0000259" key="15">
    <source>
        <dbReference type="PROSITE" id="PS50237"/>
    </source>
</evidence>
<feature type="active site" description="Glycyl thioester intermediate" evidence="10">
    <location>
        <position position="3422"/>
    </location>
</feature>
<feature type="region of interest" description="Disordered" evidence="12">
    <location>
        <begin position="3034"/>
        <end position="3070"/>
    </location>
</feature>
<dbReference type="FunFam" id="3.90.1750.10:FF:000003">
    <property type="entry name" value="E3 ubiquitin-protein ligase UPL1"/>
    <property type="match status" value="1"/>
</dbReference>
<dbReference type="Gene3D" id="3.30.720.50">
    <property type="match status" value="1"/>
</dbReference>
<feature type="compositionally biased region" description="Low complexity" evidence="12">
    <location>
        <begin position="240"/>
        <end position="249"/>
    </location>
</feature>
<dbReference type="GO" id="GO:0006511">
    <property type="term" value="P:ubiquitin-dependent protein catabolic process"/>
    <property type="evidence" value="ECO:0007669"/>
    <property type="project" value="TreeGrafter"/>
</dbReference>
<keyword evidence="7 10" id="KW-0833">Ubl conjugation pathway</keyword>
<comment type="caution">
    <text evidence="17">The sequence shown here is derived from an EMBL/GenBank/DDBJ whole genome shotgun (WGS) entry which is preliminary data.</text>
</comment>
<dbReference type="FunFam" id="1.10.8.10:FF:000019">
    <property type="entry name" value="Putative e3 ubiquitin-protein ligase huwe1 isoform x2"/>
    <property type="match status" value="1"/>
</dbReference>
<feature type="compositionally biased region" description="Polar residues" evidence="12">
    <location>
        <begin position="818"/>
        <end position="834"/>
    </location>
</feature>
<feature type="compositionally biased region" description="Polar residues" evidence="12">
    <location>
        <begin position="1658"/>
        <end position="1680"/>
    </location>
</feature>
<dbReference type="Gene3D" id="3.90.1750.10">
    <property type="entry name" value="Hect, E3 ligase catalytic domains"/>
    <property type="match status" value="1"/>
</dbReference>
<evidence type="ECO:0000256" key="3">
    <source>
        <dbReference type="ARBA" id="ARBA00004906"/>
    </source>
</evidence>
<evidence type="ECO:0000256" key="11">
    <source>
        <dbReference type="SAM" id="Coils"/>
    </source>
</evidence>
<dbReference type="PROSITE" id="PS50030">
    <property type="entry name" value="UBA"/>
    <property type="match status" value="1"/>
</dbReference>
<feature type="domain" description="UBA" evidence="14">
    <location>
        <begin position="838"/>
        <end position="877"/>
    </location>
</feature>
<dbReference type="PROSITE" id="PS50918">
    <property type="entry name" value="WWE"/>
    <property type="match status" value="1"/>
</dbReference>
<evidence type="ECO:0000313" key="18">
    <source>
        <dbReference type="Proteomes" id="UP000719412"/>
    </source>
</evidence>
<feature type="compositionally biased region" description="Low complexity" evidence="12">
    <location>
        <begin position="2291"/>
        <end position="2303"/>
    </location>
</feature>
<feature type="compositionally biased region" description="Polar residues" evidence="12">
    <location>
        <begin position="1768"/>
        <end position="1782"/>
    </location>
</feature>
<feature type="region of interest" description="Disordered" evidence="12">
    <location>
        <begin position="1731"/>
        <end position="1820"/>
    </location>
</feature>
<name>A0A8J6LEB5_TENMO</name>
<dbReference type="GO" id="GO:0000209">
    <property type="term" value="P:protein polyubiquitination"/>
    <property type="evidence" value="ECO:0007669"/>
    <property type="project" value="TreeGrafter"/>
</dbReference>
<feature type="region of interest" description="Disordered" evidence="12">
    <location>
        <begin position="1653"/>
        <end position="1680"/>
    </location>
</feature>
<evidence type="ECO:0000256" key="12">
    <source>
        <dbReference type="SAM" id="MobiDB-lite"/>
    </source>
</evidence>
<feature type="compositionally biased region" description="Low complexity" evidence="12">
    <location>
        <begin position="2131"/>
        <end position="2141"/>
    </location>
</feature>
<keyword evidence="6" id="KW-0808">Transferase</keyword>
<proteinExistence type="inferred from homology"/>
<evidence type="ECO:0000256" key="13">
    <source>
        <dbReference type="SAM" id="SignalP"/>
    </source>
</evidence>
<feature type="compositionally biased region" description="Low complexity" evidence="12">
    <location>
        <begin position="3046"/>
        <end position="3061"/>
    </location>
</feature>
<dbReference type="CDD" id="cd14288">
    <property type="entry name" value="UBA_HUWE1"/>
    <property type="match status" value="1"/>
</dbReference>
<evidence type="ECO:0000256" key="5">
    <source>
        <dbReference type="ARBA" id="ARBA00022553"/>
    </source>
</evidence>
<feature type="signal peptide" evidence="13">
    <location>
        <begin position="1"/>
        <end position="22"/>
    </location>
</feature>
<comment type="similarity">
    <text evidence="9">Belongs to the UPL family. TOM1/PTR1 subfamily.</text>
</comment>
<evidence type="ECO:0000259" key="16">
    <source>
        <dbReference type="PROSITE" id="PS50918"/>
    </source>
</evidence>
<evidence type="ECO:0000256" key="9">
    <source>
        <dbReference type="ARBA" id="ARBA00034494"/>
    </source>
</evidence>
<dbReference type="InterPro" id="IPR010314">
    <property type="entry name" value="E3_Ub_ligase_DUF913"/>
</dbReference>
<feature type="compositionally biased region" description="Polar residues" evidence="12">
    <location>
        <begin position="1731"/>
        <end position="1745"/>
    </location>
</feature>
<evidence type="ECO:0000256" key="7">
    <source>
        <dbReference type="ARBA" id="ARBA00022786"/>
    </source>
</evidence>
<dbReference type="Gene3D" id="6.10.250.1630">
    <property type="match status" value="1"/>
</dbReference>
<dbReference type="PROSITE" id="PS50237">
    <property type="entry name" value="HECT"/>
    <property type="match status" value="1"/>
</dbReference>
<evidence type="ECO:0000256" key="6">
    <source>
        <dbReference type="ARBA" id="ARBA00022679"/>
    </source>
</evidence>
<dbReference type="InterPro" id="IPR035983">
    <property type="entry name" value="Hect_E3_ubiquitin_ligase"/>
</dbReference>
<keyword evidence="11" id="KW-0175">Coiled coil</keyword>
<feature type="coiled-coil region" evidence="11">
    <location>
        <begin position="2854"/>
        <end position="2881"/>
    </location>
</feature>
<comment type="catalytic activity">
    <reaction evidence="1">
        <text>S-ubiquitinyl-[E2 ubiquitin-conjugating enzyme]-L-cysteine + [acceptor protein]-L-lysine = [E2 ubiquitin-conjugating enzyme]-L-cysteine + N(6)-ubiquitinyl-[acceptor protein]-L-lysine.</text>
        <dbReference type="EC" id="2.3.2.26"/>
    </reaction>
</comment>
<keyword evidence="13" id="KW-0732">Signal</keyword>
<gene>
    <name evidence="17" type="ORF">GEV33_004578</name>
</gene>
<reference evidence="17" key="2">
    <citation type="submission" date="2021-08" db="EMBL/GenBank/DDBJ databases">
        <authorList>
            <person name="Eriksson T."/>
        </authorList>
    </citation>
    <scope>NUCLEOTIDE SEQUENCE</scope>
    <source>
        <strain evidence="17">Stoneville</strain>
        <tissue evidence="17">Whole head</tissue>
    </source>
</reference>
<dbReference type="InterPro" id="IPR004170">
    <property type="entry name" value="WWE_dom"/>
</dbReference>
<dbReference type="Pfam" id="PF00627">
    <property type="entry name" value="UBA"/>
    <property type="match status" value="1"/>
</dbReference>
<dbReference type="InterPro" id="IPR000569">
    <property type="entry name" value="HECT_dom"/>
</dbReference>
<dbReference type="Gene3D" id="3.30.2410.10">
    <property type="entry name" value="Hect, E3 ligase catalytic domain"/>
    <property type="match status" value="1"/>
</dbReference>